<dbReference type="InterPro" id="IPR023827">
    <property type="entry name" value="Peptidase_S8_Asp-AS"/>
</dbReference>
<dbReference type="PROSITE" id="PS51892">
    <property type="entry name" value="SUBTILASE"/>
    <property type="match status" value="1"/>
</dbReference>
<proteinExistence type="inferred from homology"/>
<dbReference type="Gene3D" id="3.40.50.200">
    <property type="entry name" value="Peptidase S8/S53 domain"/>
    <property type="match status" value="1"/>
</dbReference>
<evidence type="ECO:0000256" key="5">
    <source>
        <dbReference type="PROSITE-ProRule" id="PRU01240"/>
    </source>
</evidence>
<keyword evidence="11" id="KW-1185">Reference proteome</keyword>
<evidence type="ECO:0000256" key="1">
    <source>
        <dbReference type="ARBA" id="ARBA00011073"/>
    </source>
</evidence>
<evidence type="ECO:0000256" key="3">
    <source>
        <dbReference type="ARBA" id="ARBA00022801"/>
    </source>
</evidence>
<dbReference type="AlphaFoldDB" id="A0A4Q7J5X5"/>
<dbReference type="GO" id="GO:0005615">
    <property type="term" value="C:extracellular space"/>
    <property type="evidence" value="ECO:0007669"/>
    <property type="project" value="TreeGrafter"/>
</dbReference>
<protein>
    <submittedName>
        <fullName evidence="10">S8 family peptidase</fullName>
    </submittedName>
</protein>
<dbReference type="InterPro" id="IPR034193">
    <property type="entry name" value="PCSK9_ProteinaseK-like"/>
</dbReference>
<evidence type="ECO:0000259" key="9">
    <source>
        <dbReference type="Pfam" id="PF05922"/>
    </source>
</evidence>
<dbReference type="PROSITE" id="PS00138">
    <property type="entry name" value="SUBTILASE_SER"/>
    <property type="match status" value="1"/>
</dbReference>
<dbReference type="Pfam" id="PF05922">
    <property type="entry name" value="Inhibitor_I9"/>
    <property type="match status" value="1"/>
</dbReference>
<dbReference type="InterPro" id="IPR015500">
    <property type="entry name" value="Peptidase_S8_subtilisin-rel"/>
</dbReference>
<keyword evidence="2 5" id="KW-0645">Protease</keyword>
<comment type="similarity">
    <text evidence="1 5 6">Belongs to the peptidase S8 family.</text>
</comment>
<evidence type="ECO:0000313" key="11">
    <source>
        <dbReference type="Proteomes" id="UP000292003"/>
    </source>
</evidence>
<dbReference type="InterPro" id="IPR037045">
    <property type="entry name" value="S8pro/Inhibitor_I9_sf"/>
</dbReference>
<dbReference type="InterPro" id="IPR036852">
    <property type="entry name" value="Peptidase_S8/S53_dom_sf"/>
</dbReference>
<dbReference type="InterPro" id="IPR023828">
    <property type="entry name" value="Peptidase_S8_Ser-AS"/>
</dbReference>
<feature type="region of interest" description="Disordered" evidence="7">
    <location>
        <begin position="347"/>
        <end position="366"/>
    </location>
</feature>
<accession>A0A4Q7J5X5</accession>
<evidence type="ECO:0000259" key="8">
    <source>
        <dbReference type="Pfam" id="PF00082"/>
    </source>
</evidence>
<dbReference type="CDD" id="cd04077">
    <property type="entry name" value="Peptidases_S8_PCSK9_ProteinaseK_like"/>
    <property type="match status" value="1"/>
</dbReference>
<dbReference type="GO" id="GO:0006508">
    <property type="term" value="P:proteolysis"/>
    <property type="evidence" value="ECO:0007669"/>
    <property type="project" value="UniProtKB-KW"/>
</dbReference>
<dbReference type="PRINTS" id="PR00723">
    <property type="entry name" value="SUBTILISIN"/>
</dbReference>
<name>A0A4Q7J5X5_9PSEU</name>
<comment type="caution">
    <text evidence="10">The sequence shown here is derived from an EMBL/GenBank/DDBJ whole genome shotgun (WGS) entry which is preliminary data.</text>
</comment>
<organism evidence="10 11">
    <name type="scientific">Amycolatopsis suaedae</name>
    <dbReference type="NCBI Taxonomy" id="2510978"/>
    <lineage>
        <taxon>Bacteria</taxon>
        <taxon>Bacillati</taxon>
        <taxon>Actinomycetota</taxon>
        <taxon>Actinomycetes</taxon>
        <taxon>Pseudonocardiales</taxon>
        <taxon>Pseudonocardiaceae</taxon>
        <taxon>Amycolatopsis</taxon>
    </lineage>
</organism>
<dbReference type="FunFam" id="3.40.50.200:FF:000014">
    <property type="entry name" value="Proteinase K"/>
    <property type="match status" value="1"/>
</dbReference>
<evidence type="ECO:0000256" key="2">
    <source>
        <dbReference type="ARBA" id="ARBA00022670"/>
    </source>
</evidence>
<dbReference type="OrthoDB" id="9766923at2"/>
<dbReference type="PROSITE" id="PS00136">
    <property type="entry name" value="SUBTILASE_ASP"/>
    <property type="match status" value="1"/>
</dbReference>
<gene>
    <name evidence="10" type="ORF">EWH70_20655</name>
</gene>
<dbReference type="InterPro" id="IPR000209">
    <property type="entry name" value="Peptidase_S8/S53_dom"/>
</dbReference>
<evidence type="ECO:0000256" key="7">
    <source>
        <dbReference type="SAM" id="MobiDB-lite"/>
    </source>
</evidence>
<dbReference type="Gene3D" id="3.30.70.80">
    <property type="entry name" value="Peptidase S8 propeptide/proteinase inhibitor I9"/>
    <property type="match status" value="1"/>
</dbReference>
<dbReference type="Pfam" id="PF00082">
    <property type="entry name" value="Peptidase_S8"/>
    <property type="match status" value="1"/>
</dbReference>
<reference evidence="10 11" key="1">
    <citation type="submission" date="2019-02" db="EMBL/GenBank/DDBJ databases">
        <title>Draft genome sequence of Amycolatopsis sp. 8-3EHSu isolated from roots of Suaeda maritima.</title>
        <authorList>
            <person name="Duangmal K."/>
            <person name="Chantavorakit T."/>
        </authorList>
    </citation>
    <scope>NUCLEOTIDE SEQUENCE [LARGE SCALE GENOMIC DNA]</scope>
    <source>
        <strain evidence="10 11">8-3EHSu</strain>
    </source>
</reference>
<sequence>MTAVPAQAAEADVVVPNAATAVPGSYLVVFKQLPGISAVTDLASTLVGKHRGSLTHTYSALGGFAAKLSEREARRLAADPRVAYVEQDSVVTTQAVASYGLDRIDQRNLPLDNTYTPPNGGEGVTAYIVDTGVDMRHTDFGGRVTSGRDLVDNDNDASDCQGHGTHVAGTVGSATYGVAKRVSMVAVRVLNCSGSGTTAQVVGGIDWVTQNARKPAVINMSLGGGASSTIDAAVRRSVSAGITNAVASGNSNTNACNSSPARVAEAITVNATDRNDNRASFSNYGTCTDIFAPGVSIPSTRNGGGSHSLSGTSMATPHVAGAVALYLSANRSATPAQVQTALKNNATNNVVRNPGSGSTNKLLYVR</sequence>
<dbReference type="PANTHER" id="PTHR43806:SF11">
    <property type="entry name" value="CEREVISIN-RELATED"/>
    <property type="match status" value="1"/>
</dbReference>
<dbReference type="GO" id="GO:0004252">
    <property type="term" value="F:serine-type endopeptidase activity"/>
    <property type="evidence" value="ECO:0007669"/>
    <property type="project" value="UniProtKB-UniRule"/>
</dbReference>
<feature type="active site" description="Charge relay system" evidence="5">
    <location>
        <position position="130"/>
    </location>
</feature>
<dbReference type="PROSITE" id="PS00137">
    <property type="entry name" value="SUBTILASE_HIS"/>
    <property type="match status" value="1"/>
</dbReference>
<feature type="active site" description="Charge relay system" evidence="5">
    <location>
        <position position="163"/>
    </location>
</feature>
<evidence type="ECO:0000256" key="6">
    <source>
        <dbReference type="RuleBase" id="RU003355"/>
    </source>
</evidence>
<dbReference type="SUPFAM" id="SSF54897">
    <property type="entry name" value="Protease propeptides/inhibitors"/>
    <property type="match status" value="1"/>
</dbReference>
<evidence type="ECO:0000256" key="4">
    <source>
        <dbReference type="ARBA" id="ARBA00022825"/>
    </source>
</evidence>
<feature type="active site" description="Charge relay system" evidence="5">
    <location>
        <position position="313"/>
    </location>
</feature>
<dbReference type="EMBL" id="SFCC01000010">
    <property type="protein sequence ID" value="RZQ62186.1"/>
    <property type="molecule type" value="Genomic_DNA"/>
</dbReference>
<dbReference type="Proteomes" id="UP000292003">
    <property type="component" value="Unassembled WGS sequence"/>
</dbReference>
<dbReference type="InterPro" id="IPR022398">
    <property type="entry name" value="Peptidase_S8_His-AS"/>
</dbReference>
<keyword evidence="3 5" id="KW-0378">Hydrolase</keyword>
<feature type="domain" description="Peptidase S8/S53" evidence="8">
    <location>
        <begin position="121"/>
        <end position="349"/>
    </location>
</feature>
<evidence type="ECO:0000313" key="10">
    <source>
        <dbReference type="EMBL" id="RZQ62186.1"/>
    </source>
</evidence>
<keyword evidence="4 5" id="KW-0720">Serine protease</keyword>
<dbReference type="InterPro" id="IPR010259">
    <property type="entry name" value="S8pro/Inhibitor_I9"/>
</dbReference>
<dbReference type="InterPro" id="IPR050131">
    <property type="entry name" value="Peptidase_S8_subtilisin-like"/>
</dbReference>
<feature type="domain" description="Inhibitor I9" evidence="9">
    <location>
        <begin position="26"/>
        <end position="93"/>
    </location>
</feature>
<dbReference type="SUPFAM" id="SSF52743">
    <property type="entry name" value="Subtilisin-like"/>
    <property type="match status" value="1"/>
</dbReference>
<dbReference type="PANTHER" id="PTHR43806">
    <property type="entry name" value="PEPTIDASE S8"/>
    <property type="match status" value="1"/>
</dbReference>